<feature type="signal peptide" evidence="2">
    <location>
        <begin position="1"/>
        <end position="17"/>
    </location>
</feature>
<evidence type="ECO:0000313" key="3">
    <source>
        <dbReference type="EMBL" id="MBW0575813.1"/>
    </source>
</evidence>
<feature type="compositionally biased region" description="Polar residues" evidence="1">
    <location>
        <begin position="205"/>
        <end position="223"/>
    </location>
</feature>
<keyword evidence="4" id="KW-1185">Reference proteome</keyword>
<feature type="region of interest" description="Disordered" evidence="1">
    <location>
        <begin position="91"/>
        <end position="115"/>
    </location>
</feature>
<proteinExistence type="predicted"/>
<reference evidence="3" key="1">
    <citation type="submission" date="2021-03" db="EMBL/GenBank/DDBJ databases">
        <title>Draft genome sequence of rust myrtle Austropuccinia psidii MF-1, a brazilian biotype.</title>
        <authorList>
            <person name="Quecine M.C."/>
            <person name="Pachon D.M.R."/>
            <person name="Bonatelli M.L."/>
            <person name="Correr F.H."/>
            <person name="Franceschini L.M."/>
            <person name="Leite T.F."/>
            <person name="Margarido G.R.A."/>
            <person name="Almeida C.A."/>
            <person name="Ferrarezi J.A."/>
            <person name="Labate C.A."/>
        </authorList>
    </citation>
    <scope>NUCLEOTIDE SEQUENCE</scope>
    <source>
        <strain evidence="3">MF-1</strain>
    </source>
</reference>
<feature type="region of interest" description="Disordered" evidence="1">
    <location>
        <begin position="197"/>
        <end position="250"/>
    </location>
</feature>
<feature type="chain" id="PRO_5040119706" evidence="2">
    <location>
        <begin position="18"/>
        <end position="439"/>
    </location>
</feature>
<evidence type="ECO:0000256" key="1">
    <source>
        <dbReference type="SAM" id="MobiDB-lite"/>
    </source>
</evidence>
<feature type="compositionally biased region" description="Polar residues" evidence="1">
    <location>
        <begin position="231"/>
        <end position="250"/>
    </location>
</feature>
<organism evidence="3 4">
    <name type="scientific">Austropuccinia psidii MF-1</name>
    <dbReference type="NCBI Taxonomy" id="1389203"/>
    <lineage>
        <taxon>Eukaryota</taxon>
        <taxon>Fungi</taxon>
        <taxon>Dikarya</taxon>
        <taxon>Basidiomycota</taxon>
        <taxon>Pucciniomycotina</taxon>
        <taxon>Pucciniomycetes</taxon>
        <taxon>Pucciniales</taxon>
        <taxon>Sphaerophragmiaceae</taxon>
        <taxon>Austropuccinia</taxon>
    </lineage>
</organism>
<name>A0A9Q3K6L6_9BASI</name>
<feature type="compositionally biased region" description="Polar residues" evidence="1">
    <location>
        <begin position="127"/>
        <end position="145"/>
    </location>
</feature>
<feature type="region of interest" description="Disordered" evidence="1">
    <location>
        <begin position="126"/>
        <end position="145"/>
    </location>
</feature>
<comment type="caution">
    <text evidence="3">The sequence shown here is derived from an EMBL/GenBank/DDBJ whole genome shotgun (WGS) entry which is preliminary data.</text>
</comment>
<dbReference type="AlphaFoldDB" id="A0A9Q3K6L6"/>
<accession>A0A9Q3K6L6</accession>
<dbReference type="Proteomes" id="UP000765509">
    <property type="component" value="Unassembled WGS sequence"/>
</dbReference>
<evidence type="ECO:0000313" key="4">
    <source>
        <dbReference type="Proteomes" id="UP000765509"/>
    </source>
</evidence>
<dbReference type="EMBL" id="AVOT02097067">
    <property type="protein sequence ID" value="MBW0575813.1"/>
    <property type="molecule type" value="Genomic_DNA"/>
</dbReference>
<sequence length="439" mass="49539">MNWLFSLILVAENVVRQENIETASTVSSIIPSRTVICDHNSIVIITQNNQQEPISSELINLDISNTIRKLKIWQIPSSSSQKGFICDYGRRQSDTEGQGSVKDFHNNKLSNSEADDTILHSKRADTATRSLSRHLQSQPESLQQCTAAQRVPDPCRFVEKLHELIPDCKKIPGSSQHLQVTQWMASIDGKEEYDPFNSRMEEKQPSTTKTSAETSPSGQQQQFQREKEATSSKQGQREGTTPKTFQPGLQDSKYSAGCHGKCISDGQNHDGITEEGGSQIKIPEIIYDIFDSIPELYEAINHVKKHLSDVYETICNSLKTNKLSLFQINETLMCFENVLRTIKTSNNDNSFGNKINEQCALIKELKDKYSKFNIDDIIETRIKQAINIIKTDNKKVLDDISSSFTEVKTYTIDLKECFDASQEEVSKLSMKLNQVTADN</sequence>
<gene>
    <name evidence="3" type="ORF">O181_115528</name>
</gene>
<protein>
    <submittedName>
        <fullName evidence="3">Uncharacterized protein</fullName>
    </submittedName>
</protein>
<keyword evidence="2" id="KW-0732">Signal</keyword>
<evidence type="ECO:0000256" key="2">
    <source>
        <dbReference type="SAM" id="SignalP"/>
    </source>
</evidence>